<feature type="region of interest" description="Disordered" evidence="1">
    <location>
        <begin position="69"/>
        <end position="152"/>
    </location>
</feature>
<keyword evidence="3" id="KW-1185">Reference proteome</keyword>
<evidence type="ECO:0000313" key="3">
    <source>
        <dbReference type="Proteomes" id="UP001300502"/>
    </source>
</evidence>
<dbReference type="AlphaFoldDB" id="A0AAV9IC22"/>
<gene>
    <name evidence="2" type="ORF">GAYE_SCF06G2784</name>
</gene>
<protein>
    <submittedName>
        <fullName evidence="2">Uncharacterized protein</fullName>
    </submittedName>
</protein>
<comment type="caution">
    <text evidence="2">The sequence shown here is derived from an EMBL/GenBank/DDBJ whole genome shotgun (WGS) entry which is preliminary data.</text>
</comment>
<feature type="compositionally biased region" description="Polar residues" evidence="1">
    <location>
        <begin position="97"/>
        <end position="107"/>
    </location>
</feature>
<dbReference type="EMBL" id="JANCYU010000026">
    <property type="protein sequence ID" value="KAK4524882.1"/>
    <property type="molecule type" value="Genomic_DNA"/>
</dbReference>
<accession>A0AAV9IC22</accession>
<feature type="compositionally biased region" description="Polar residues" evidence="1">
    <location>
        <begin position="132"/>
        <end position="146"/>
    </location>
</feature>
<proteinExistence type="predicted"/>
<feature type="compositionally biased region" description="Basic and acidic residues" evidence="1">
    <location>
        <begin position="85"/>
        <end position="94"/>
    </location>
</feature>
<evidence type="ECO:0000256" key="1">
    <source>
        <dbReference type="SAM" id="MobiDB-lite"/>
    </source>
</evidence>
<sequence length="255" mass="29236">MQCSAAIPPAGRKNSCSHIRPFQIYHFSMALNGNKENVASSLQEPFARIKTGKIDAAFNNRNLQDKTKKDFDSCKNNENNNYSFKQRETTKPGDLEQATSLRPSQQRRALGDITNKDKRQPGQAHAQENLKQKTTNSTVQKNSGATVVSRLNPEDIEYMPKESVQDYISPEIEIDMDTLKESVQKWKTQPFCYLSNRKNDAAFSEPDDFSIQLEEYDEPVERNENSWSIHSEEDLLPVFSLPKVEVMDMDRYKCT</sequence>
<evidence type="ECO:0000313" key="2">
    <source>
        <dbReference type="EMBL" id="KAK4524882.1"/>
    </source>
</evidence>
<reference evidence="2 3" key="1">
    <citation type="submission" date="2022-07" db="EMBL/GenBank/DDBJ databases">
        <title>Genome-wide signatures of adaptation to extreme environments.</title>
        <authorList>
            <person name="Cho C.H."/>
            <person name="Yoon H.S."/>
        </authorList>
    </citation>
    <scope>NUCLEOTIDE SEQUENCE [LARGE SCALE GENOMIC DNA]</scope>
    <source>
        <strain evidence="2 3">108.79 E11</strain>
    </source>
</reference>
<name>A0AAV9IC22_9RHOD</name>
<organism evidence="2 3">
    <name type="scientific">Galdieria yellowstonensis</name>
    <dbReference type="NCBI Taxonomy" id="3028027"/>
    <lineage>
        <taxon>Eukaryota</taxon>
        <taxon>Rhodophyta</taxon>
        <taxon>Bangiophyceae</taxon>
        <taxon>Galdieriales</taxon>
        <taxon>Galdieriaceae</taxon>
        <taxon>Galdieria</taxon>
    </lineage>
</organism>
<dbReference type="Proteomes" id="UP001300502">
    <property type="component" value="Unassembled WGS sequence"/>
</dbReference>